<feature type="domain" description="S1 motif" evidence="4">
    <location>
        <begin position="220"/>
        <end position="290"/>
    </location>
</feature>
<accession>A0A554LK58</accession>
<feature type="domain" description="S1 motif" evidence="4">
    <location>
        <begin position="307"/>
        <end position="375"/>
    </location>
</feature>
<dbReference type="GO" id="GO:0003729">
    <property type="term" value="F:mRNA binding"/>
    <property type="evidence" value="ECO:0007669"/>
    <property type="project" value="TreeGrafter"/>
</dbReference>
<proteinExistence type="inferred from homology"/>
<dbReference type="PANTHER" id="PTHR10724:SF7">
    <property type="entry name" value="SMALL RIBOSOMAL SUBUNIT PROTEIN BS1C"/>
    <property type="match status" value="1"/>
</dbReference>
<gene>
    <name evidence="5" type="ORF">CEN91_274</name>
</gene>
<dbReference type="Proteomes" id="UP000315589">
    <property type="component" value="Unassembled WGS sequence"/>
</dbReference>
<evidence type="ECO:0000256" key="1">
    <source>
        <dbReference type="ARBA" id="ARBA00006767"/>
    </source>
</evidence>
<dbReference type="GO" id="GO:0006412">
    <property type="term" value="P:translation"/>
    <property type="evidence" value="ECO:0007669"/>
    <property type="project" value="TreeGrafter"/>
</dbReference>
<dbReference type="SMART" id="SM00316">
    <property type="entry name" value="S1"/>
    <property type="match status" value="4"/>
</dbReference>
<organism evidence="5 6">
    <name type="scientific">Candidatus Berkelbacteria bacterium Licking1014_85</name>
    <dbReference type="NCBI Taxonomy" id="2017148"/>
    <lineage>
        <taxon>Bacteria</taxon>
        <taxon>Candidatus Berkelbacteria</taxon>
    </lineage>
</organism>
<dbReference type="Gene3D" id="2.40.50.140">
    <property type="entry name" value="Nucleic acid-binding proteins"/>
    <property type="match status" value="4"/>
</dbReference>
<dbReference type="InterPro" id="IPR012340">
    <property type="entry name" value="NA-bd_OB-fold"/>
</dbReference>
<keyword evidence="3" id="KW-0687">Ribonucleoprotein</keyword>
<dbReference type="Pfam" id="PF00575">
    <property type="entry name" value="S1"/>
    <property type="match status" value="3"/>
</dbReference>
<dbReference type="PRINTS" id="PR00681">
    <property type="entry name" value="RIBOSOMALS1"/>
</dbReference>
<feature type="domain" description="S1 motif" evidence="4">
    <location>
        <begin position="43"/>
        <end position="107"/>
    </location>
</feature>
<dbReference type="GO" id="GO:0003735">
    <property type="term" value="F:structural constituent of ribosome"/>
    <property type="evidence" value="ECO:0007669"/>
    <property type="project" value="TreeGrafter"/>
</dbReference>
<protein>
    <submittedName>
        <fullName evidence="5">RNA binding S1 protein</fullName>
    </submittedName>
</protein>
<dbReference type="InterPro" id="IPR035104">
    <property type="entry name" value="Ribosomal_protein_S1-like"/>
</dbReference>
<reference evidence="5 6" key="1">
    <citation type="submission" date="2017-07" db="EMBL/GenBank/DDBJ databases">
        <title>Mechanisms for carbon and nitrogen cycling indicate functional differentiation within the Candidate Phyla Radiation.</title>
        <authorList>
            <person name="Danczak R.E."/>
            <person name="Johnston M.D."/>
            <person name="Kenah C."/>
            <person name="Slattery M."/>
            <person name="Wrighton K.C."/>
            <person name="Wilkins M.J."/>
        </authorList>
    </citation>
    <scope>NUCLEOTIDE SEQUENCE [LARGE SCALE GENOMIC DNA]</scope>
    <source>
        <strain evidence="5">Licking1014_85</strain>
    </source>
</reference>
<sequence length="376" mass="42044">MPTTKTPKIPKELKNKTEDKKTKITMDDLSEISKQQLVPFTTGDVVEVEVLSKSPHKIIVDVAGLTTGIIPEKEFSYTYDDIKVGDKIYAYILNSENENGMSILSLKQADSEKVWETLLVKKTNNETIKVRIKSANRGGLIAEFGNSEGFLPVSQLSSSHYPKVEGGNQSLILRKLQELVNLFLEVKVITVDKNSQKLIFSEKSVTNSIDNEDLESFTLGQIVDAKITGIVDFGLFVTIQGKNNPIGGLIHYTEISWKKDDQWSKKFKIGEIVKAMITSLKNGRIALSIKSLEPNPWEKISHKYKSGDKIKAEVTSITPFGAFVKITDNIEGLVHISNLGKDIADPHDVLENNKKYNFEILSIDLNQHKISLKLVK</sequence>
<evidence type="ECO:0000259" key="4">
    <source>
        <dbReference type="PROSITE" id="PS50126"/>
    </source>
</evidence>
<evidence type="ECO:0000256" key="2">
    <source>
        <dbReference type="ARBA" id="ARBA00022980"/>
    </source>
</evidence>
<dbReference type="SUPFAM" id="SSF50249">
    <property type="entry name" value="Nucleic acid-binding proteins"/>
    <property type="match status" value="4"/>
</dbReference>
<comment type="caution">
    <text evidence="5">The sequence shown here is derived from an EMBL/GenBank/DDBJ whole genome shotgun (WGS) entry which is preliminary data.</text>
</comment>
<dbReference type="EMBL" id="VMGI01000032">
    <property type="protein sequence ID" value="TSC93237.1"/>
    <property type="molecule type" value="Genomic_DNA"/>
</dbReference>
<evidence type="ECO:0000313" key="5">
    <source>
        <dbReference type="EMBL" id="TSC93237.1"/>
    </source>
</evidence>
<comment type="similarity">
    <text evidence="1">Belongs to the bacterial ribosomal protein bS1 family.</text>
</comment>
<keyword evidence="2" id="KW-0689">Ribosomal protein</keyword>
<dbReference type="PANTHER" id="PTHR10724">
    <property type="entry name" value="30S RIBOSOMAL PROTEIN S1"/>
    <property type="match status" value="1"/>
</dbReference>
<dbReference type="InterPro" id="IPR003029">
    <property type="entry name" value="S1_domain"/>
</dbReference>
<dbReference type="InterPro" id="IPR050437">
    <property type="entry name" value="Ribos_protein_bS1-like"/>
</dbReference>
<evidence type="ECO:0000313" key="6">
    <source>
        <dbReference type="Proteomes" id="UP000315589"/>
    </source>
</evidence>
<feature type="domain" description="S1 motif" evidence="4">
    <location>
        <begin position="125"/>
        <end position="203"/>
    </location>
</feature>
<name>A0A554LK58_9BACT</name>
<dbReference type="PROSITE" id="PS50126">
    <property type="entry name" value="S1"/>
    <property type="match status" value="4"/>
</dbReference>
<dbReference type="CDD" id="cd04465">
    <property type="entry name" value="S1_RPS1_repeat_ec2_hs2"/>
    <property type="match status" value="1"/>
</dbReference>
<evidence type="ECO:0000256" key="3">
    <source>
        <dbReference type="ARBA" id="ARBA00023274"/>
    </source>
</evidence>
<dbReference type="AlphaFoldDB" id="A0A554LK58"/>